<keyword evidence="2" id="KW-1185">Reference proteome</keyword>
<accession>A0A5J6TIQ3</accession>
<protein>
    <submittedName>
        <fullName evidence="1">RusA-like resolvase</fullName>
    </submittedName>
</protein>
<name>A0A5J6TIQ3_9CAUD</name>
<reference evidence="1 2" key="1">
    <citation type="submission" date="2019-07" db="EMBL/GenBank/DDBJ databases">
        <authorList>
            <person name="Stoner T.H."/>
            <person name="Garlena R.A."/>
            <person name="Russell D.A."/>
            <person name="Pope W.H."/>
            <person name="Jacobs-Sera D."/>
            <person name="Hatfull G.F."/>
        </authorList>
    </citation>
    <scope>NUCLEOTIDE SEQUENCE [LARGE SCALE GENOMIC DNA]</scope>
</reference>
<sequence>MARTRASAKKAGSSFERSVADYLAEHVDDRIDRRVKNGAKDRGDIAGLRHHGYRLVVECKNTAKTALGPWAAEAEAERGNDDALAGLIVHKRHGRGQPQDQWVTLTLGDLVALLTLSRDHQNALK</sequence>
<evidence type="ECO:0000313" key="2">
    <source>
        <dbReference type="Proteomes" id="UP000325735"/>
    </source>
</evidence>
<evidence type="ECO:0000313" key="1">
    <source>
        <dbReference type="EMBL" id="QFG09609.1"/>
    </source>
</evidence>
<dbReference type="GeneID" id="55813828"/>
<dbReference type="RefSeq" id="YP_009884468.1">
    <property type="nucleotide sequence ID" value="NC_049470.1"/>
</dbReference>
<proteinExistence type="predicted"/>
<organism evidence="1 2">
    <name type="scientific">Arthrobacter phage TripleJ</name>
    <dbReference type="NCBI Taxonomy" id="2599838"/>
    <lineage>
        <taxon>Viruses</taxon>
        <taxon>Duplodnaviria</taxon>
        <taxon>Heunggongvirae</taxon>
        <taxon>Uroviricota</taxon>
        <taxon>Caudoviricetes</taxon>
        <taxon>Triplejayvirus</taxon>
        <taxon>Triplejayvirus tripleJ</taxon>
    </lineage>
</organism>
<dbReference type="Proteomes" id="UP000325735">
    <property type="component" value="Segment"/>
</dbReference>
<dbReference type="KEGG" id="vg:55813828"/>
<gene>
    <name evidence="1" type="primary">65</name>
    <name evidence="1" type="ORF">PBI_TRIPLEJ_65</name>
</gene>
<dbReference type="EMBL" id="MN234178">
    <property type="protein sequence ID" value="QFG09609.1"/>
    <property type="molecule type" value="Genomic_DNA"/>
</dbReference>